<dbReference type="KEGG" id="tpx:Turpa_0652"/>
<dbReference type="NCBIfam" id="TIGR01068">
    <property type="entry name" value="thioredoxin"/>
    <property type="match status" value="1"/>
</dbReference>
<comment type="similarity">
    <text evidence="1">Belongs to the thioredoxin family.</text>
</comment>
<sequence>MDVGAKDFEVRVIIESQTRPVLVDFWAEWCGPCKVLTPTLEALEAEYAGKFALAKVNTETEPTLAQAFQIRSIPDVRIFKDGKVVGGFVGAQPAAAIRNILDEHIPSAEFESLLALAANKPAEALPALQQGNTKGRRRDDAAWAIVRGALQQPQVDLSLLRAAVTEIAEFGSAHSEARGALLAYLDANIDSKTLRALVEGEEATATGYLENLLEKIEASKNHATEKGLMIAAFHLLGNENPLTLDFRRKLSRALY</sequence>
<dbReference type="PROSITE" id="PS00194">
    <property type="entry name" value="THIOREDOXIN_1"/>
    <property type="match status" value="1"/>
</dbReference>
<organism evidence="8 9">
    <name type="scientific">Turneriella parva (strain ATCC BAA-1111 / DSM 21527 / NCTC 11395 / H)</name>
    <name type="common">Leptospira parva</name>
    <dbReference type="NCBI Taxonomy" id="869212"/>
    <lineage>
        <taxon>Bacteria</taxon>
        <taxon>Pseudomonadati</taxon>
        <taxon>Spirochaetota</taxon>
        <taxon>Spirochaetia</taxon>
        <taxon>Leptospirales</taxon>
        <taxon>Leptospiraceae</taxon>
        <taxon>Turneriella</taxon>
    </lineage>
</organism>
<evidence type="ECO:0000256" key="6">
    <source>
        <dbReference type="NCBIfam" id="TIGR01068"/>
    </source>
</evidence>
<evidence type="ECO:0000313" key="9">
    <source>
        <dbReference type="Proteomes" id="UP000006048"/>
    </source>
</evidence>
<dbReference type="Pfam" id="PF14561">
    <property type="entry name" value="TPR_20"/>
    <property type="match status" value="1"/>
</dbReference>
<feature type="domain" description="Thioredoxin" evidence="7">
    <location>
        <begin position="1"/>
        <end position="106"/>
    </location>
</feature>
<dbReference type="GO" id="GO:0015035">
    <property type="term" value="F:protein-disulfide reductase activity"/>
    <property type="evidence" value="ECO:0007669"/>
    <property type="project" value="UniProtKB-UniRule"/>
</dbReference>
<dbReference type="GO" id="GO:0005737">
    <property type="term" value="C:cytoplasm"/>
    <property type="evidence" value="ECO:0007669"/>
    <property type="project" value="TreeGrafter"/>
</dbReference>
<dbReference type="InterPro" id="IPR036249">
    <property type="entry name" value="Thioredoxin-like_sf"/>
</dbReference>
<name>I4B1Z7_TURPD</name>
<evidence type="ECO:0000256" key="3">
    <source>
        <dbReference type="ARBA" id="ARBA00022982"/>
    </source>
</evidence>
<dbReference type="InterPro" id="IPR013766">
    <property type="entry name" value="Thioredoxin_domain"/>
</dbReference>
<dbReference type="STRING" id="869212.Turpa_0652"/>
<dbReference type="EMBL" id="CP002959">
    <property type="protein sequence ID" value="AFM11304.1"/>
    <property type="molecule type" value="Genomic_DNA"/>
</dbReference>
<gene>
    <name evidence="8" type="ordered locus">Turpa_0652</name>
</gene>
<accession>I4B1Z7</accession>
<dbReference type="PANTHER" id="PTHR45663:SF11">
    <property type="entry name" value="GEO12009P1"/>
    <property type="match status" value="1"/>
</dbReference>
<dbReference type="RefSeq" id="WP_014801822.1">
    <property type="nucleotide sequence ID" value="NC_018020.1"/>
</dbReference>
<dbReference type="Gene3D" id="3.40.30.10">
    <property type="entry name" value="Glutaredoxin"/>
    <property type="match status" value="1"/>
</dbReference>
<reference evidence="8 9" key="1">
    <citation type="submission" date="2012-06" db="EMBL/GenBank/DDBJ databases">
        <title>The complete chromosome of genome of Turneriella parva DSM 21527.</title>
        <authorList>
            <consortium name="US DOE Joint Genome Institute (JGI-PGF)"/>
            <person name="Lucas S."/>
            <person name="Han J."/>
            <person name="Lapidus A."/>
            <person name="Bruce D."/>
            <person name="Goodwin L."/>
            <person name="Pitluck S."/>
            <person name="Peters L."/>
            <person name="Kyrpides N."/>
            <person name="Mavromatis K."/>
            <person name="Ivanova N."/>
            <person name="Mikhailova N."/>
            <person name="Chertkov O."/>
            <person name="Detter J.C."/>
            <person name="Tapia R."/>
            <person name="Han C."/>
            <person name="Land M."/>
            <person name="Hauser L."/>
            <person name="Markowitz V."/>
            <person name="Cheng J.-F."/>
            <person name="Hugenholtz P."/>
            <person name="Woyke T."/>
            <person name="Wu D."/>
            <person name="Gronow S."/>
            <person name="Wellnitz S."/>
            <person name="Brambilla E."/>
            <person name="Klenk H.-P."/>
            <person name="Eisen J.A."/>
        </authorList>
    </citation>
    <scope>NUCLEOTIDE SEQUENCE [LARGE SCALE GENOMIC DNA]</scope>
    <source>
        <strain evidence="9">ATCC BAA-1111 / DSM 21527 / NCTC 11395 / H</strain>
    </source>
</reference>
<proteinExistence type="inferred from homology"/>
<dbReference type="InterPro" id="IPR017937">
    <property type="entry name" value="Thioredoxin_CS"/>
</dbReference>
<dbReference type="Gene3D" id="1.25.40.10">
    <property type="entry name" value="Tetratricopeptide repeat domain"/>
    <property type="match status" value="1"/>
</dbReference>
<dbReference type="PATRIC" id="fig|869212.3.peg.626"/>
<evidence type="ECO:0000313" key="8">
    <source>
        <dbReference type="EMBL" id="AFM11304.1"/>
    </source>
</evidence>
<dbReference type="CDD" id="cd02956">
    <property type="entry name" value="ybbN"/>
    <property type="match status" value="1"/>
</dbReference>
<evidence type="ECO:0000256" key="4">
    <source>
        <dbReference type="ARBA" id="ARBA00023157"/>
    </source>
</evidence>
<dbReference type="PANTHER" id="PTHR45663">
    <property type="entry name" value="GEO12009P1"/>
    <property type="match status" value="1"/>
</dbReference>
<dbReference type="FunFam" id="3.40.30.10:FF:000001">
    <property type="entry name" value="Thioredoxin"/>
    <property type="match status" value="1"/>
</dbReference>
<dbReference type="SUPFAM" id="SSF52833">
    <property type="entry name" value="Thioredoxin-like"/>
    <property type="match status" value="1"/>
</dbReference>
<keyword evidence="5" id="KW-0676">Redox-active center</keyword>
<dbReference type="InterPro" id="IPR005746">
    <property type="entry name" value="Thioredoxin"/>
</dbReference>
<dbReference type="GO" id="GO:0006950">
    <property type="term" value="P:response to stress"/>
    <property type="evidence" value="ECO:0007669"/>
    <property type="project" value="UniProtKB-ARBA"/>
</dbReference>
<protein>
    <recommendedName>
        <fullName evidence="6">Thioredoxin</fullName>
    </recommendedName>
</protein>
<keyword evidence="4" id="KW-1015">Disulfide bond</keyword>
<keyword evidence="3" id="KW-0249">Electron transport</keyword>
<dbReference type="InterPro" id="IPR011990">
    <property type="entry name" value="TPR-like_helical_dom_sf"/>
</dbReference>
<evidence type="ECO:0000256" key="1">
    <source>
        <dbReference type="ARBA" id="ARBA00008987"/>
    </source>
</evidence>
<dbReference type="Pfam" id="PF00085">
    <property type="entry name" value="Thioredoxin"/>
    <property type="match status" value="1"/>
</dbReference>
<evidence type="ECO:0000256" key="2">
    <source>
        <dbReference type="ARBA" id="ARBA00022448"/>
    </source>
</evidence>
<keyword evidence="9" id="KW-1185">Reference proteome</keyword>
<evidence type="ECO:0000259" key="7">
    <source>
        <dbReference type="PROSITE" id="PS51352"/>
    </source>
</evidence>
<dbReference type="HOGENOM" id="CLU_046120_1_1_12"/>
<keyword evidence="2" id="KW-0813">Transport</keyword>
<evidence type="ECO:0000256" key="5">
    <source>
        <dbReference type="ARBA" id="ARBA00023284"/>
    </source>
</evidence>
<dbReference type="Proteomes" id="UP000006048">
    <property type="component" value="Chromosome"/>
</dbReference>
<dbReference type="PRINTS" id="PR00421">
    <property type="entry name" value="THIOREDOXIN"/>
</dbReference>
<dbReference type="PROSITE" id="PS51352">
    <property type="entry name" value="THIOREDOXIN_2"/>
    <property type="match status" value="1"/>
</dbReference>
<dbReference type="AlphaFoldDB" id="I4B1Z7"/>